<dbReference type="PROSITE" id="PS50850">
    <property type="entry name" value="MFS"/>
    <property type="match status" value="1"/>
</dbReference>
<organism evidence="9 10">
    <name type="scientific">Ornatilinea apprima</name>
    <dbReference type="NCBI Taxonomy" id="1134406"/>
    <lineage>
        <taxon>Bacteria</taxon>
        <taxon>Bacillati</taxon>
        <taxon>Chloroflexota</taxon>
        <taxon>Anaerolineae</taxon>
        <taxon>Anaerolineales</taxon>
        <taxon>Anaerolineaceae</taxon>
        <taxon>Ornatilinea</taxon>
    </lineage>
</organism>
<feature type="domain" description="Major facilitator superfamily (MFS) profile" evidence="8">
    <location>
        <begin position="15"/>
        <end position="397"/>
    </location>
</feature>
<dbReference type="RefSeq" id="WP_075063245.1">
    <property type="nucleotide sequence ID" value="NZ_LGCL01000026.1"/>
</dbReference>
<feature type="transmembrane region" description="Helical" evidence="7">
    <location>
        <begin position="143"/>
        <end position="163"/>
    </location>
</feature>
<dbReference type="Pfam" id="PF07690">
    <property type="entry name" value="MFS_1"/>
    <property type="match status" value="1"/>
</dbReference>
<evidence type="ECO:0000256" key="3">
    <source>
        <dbReference type="ARBA" id="ARBA00022475"/>
    </source>
</evidence>
<dbReference type="OrthoDB" id="9793283at2"/>
<keyword evidence="3" id="KW-1003">Cell membrane</keyword>
<evidence type="ECO:0000256" key="7">
    <source>
        <dbReference type="SAM" id="Phobius"/>
    </source>
</evidence>
<gene>
    <name evidence="9" type="ORF">ADN00_11945</name>
</gene>
<feature type="transmembrane region" description="Helical" evidence="7">
    <location>
        <begin position="308"/>
        <end position="331"/>
    </location>
</feature>
<dbReference type="EMBL" id="LGCL01000026">
    <property type="protein sequence ID" value="KPL76056.1"/>
    <property type="molecule type" value="Genomic_DNA"/>
</dbReference>
<dbReference type="PROSITE" id="PS00216">
    <property type="entry name" value="SUGAR_TRANSPORT_1"/>
    <property type="match status" value="1"/>
</dbReference>
<dbReference type="GO" id="GO:0022857">
    <property type="term" value="F:transmembrane transporter activity"/>
    <property type="evidence" value="ECO:0007669"/>
    <property type="project" value="InterPro"/>
</dbReference>
<evidence type="ECO:0000256" key="2">
    <source>
        <dbReference type="ARBA" id="ARBA00022448"/>
    </source>
</evidence>
<keyword evidence="10" id="KW-1185">Reference proteome</keyword>
<comment type="caution">
    <text evidence="9">The sequence shown here is derived from an EMBL/GenBank/DDBJ whole genome shotgun (WGS) entry which is preliminary data.</text>
</comment>
<evidence type="ECO:0000313" key="9">
    <source>
        <dbReference type="EMBL" id="KPL76056.1"/>
    </source>
</evidence>
<dbReference type="PANTHER" id="PTHR23517">
    <property type="entry name" value="RESISTANCE PROTEIN MDTM, PUTATIVE-RELATED-RELATED"/>
    <property type="match status" value="1"/>
</dbReference>
<dbReference type="SUPFAM" id="SSF103473">
    <property type="entry name" value="MFS general substrate transporter"/>
    <property type="match status" value="1"/>
</dbReference>
<evidence type="ECO:0000259" key="8">
    <source>
        <dbReference type="PROSITE" id="PS50850"/>
    </source>
</evidence>
<dbReference type="Gene3D" id="1.20.1250.20">
    <property type="entry name" value="MFS general substrate transporter like domains"/>
    <property type="match status" value="1"/>
</dbReference>
<dbReference type="InterPro" id="IPR005829">
    <property type="entry name" value="Sugar_transporter_CS"/>
</dbReference>
<protein>
    <recommendedName>
        <fullName evidence="8">Major facilitator superfamily (MFS) profile domain-containing protein</fullName>
    </recommendedName>
</protein>
<feature type="transmembrane region" description="Helical" evidence="7">
    <location>
        <begin position="16"/>
        <end position="37"/>
    </location>
</feature>
<name>A0A0P6XJS6_9CHLR</name>
<feature type="transmembrane region" description="Helical" evidence="7">
    <location>
        <begin position="81"/>
        <end position="100"/>
    </location>
</feature>
<evidence type="ECO:0000256" key="5">
    <source>
        <dbReference type="ARBA" id="ARBA00022989"/>
    </source>
</evidence>
<keyword evidence="2" id="KW-0813">Transport</keyword>
<feature type="transmembrane region" description="Helical" evidence="7">
    <location>
        <begin position="106"/>
        <end position="131"/>
    </location>
</feature>
<dbReference type="PANTHER" id="PTHR23517:SF2">
    <property type="entry name" value="MULTIDRUG RESISTANCE PROTEIN MDTH"/>
    <property type="match status" value="1"/>
</dbReference>
<reference evidence="9 10" key="1">
    <citation type="submission" date="2015-07" db="EMBL/GenBank/DDBJ databases">
        <title>Genome sequence of Ornatilinea apprima DSM 23815.</title>
        <authorList>
            <person name="Hemp J."/>
            <person name="Ward L.M."/>
            <person name="Pace L.A."/>
            <person name="Fischer W.W."/>
        </authorList>
    </citation>
    <scope>NUCLEOTIDE SEQUENCE [LARGE SCALE GENOMIC DNA]</scope>
    <source>
        <strain evidence="9 10">P3M-1</strain>
    </source>
</reference>
<dbReference type="Proteomes" id="UP000050417">
    <property type="component" value="Unassembled WGS sequence"/>
</dbReference>
<dbReference type="InterPro" id="IPR036259">
    <property type="entry name" value="MFS_trans_sf"/>
</dbReference>
<keyword evidence="5 7" id="KW-1133">Transmembrane helix</keyword>
<dbReference type="InterPro" id="IPR020846">
    <property type="entry name" value="MFS_dom"/>
</dbReference>
<dbReference type="AlphaFoldDB" id="A0A0P6XJS6"/>
<dbReference type="InterPro" id="IPR011701">
    <property type="entry name" value="MFS"/>
</dbReference>
<dbReference type="STRING" id="1134406.ADN00_11945"/>
<dbReference type="CDD" id="cd17329">
    <property type="entry name" value="MFS_MdtH_MDR_like"/>
    <property type="match status" value="1"/>
</dbReference>
<dbReference type="GO" id="GO:0005886">
    <property type="term" value="C:plasma membrane"/>
    <property type="evidence" value="ECO:0007669"/>
    <property type="project" value="UniProtKB-SubCell"/>
</dbReference>
<feature type="transmembrane region" description="Helical" evidence="7">
    <location>
        <begin position="343"/>
        <end position="361"/>
    </location>
</feature>
<feature type="transmembrane region" description="Helical" evidence="7">
    <location>
        <begin position="218"/>
        <end position="243"/>
    </location>
</feature>
<evidence type="ECO:0000256" key="6">
    <source>
        <dbReference type="ARBA" id="ARBA00023136"/>
    </source>
</evidence>
<sequence>MFHRLRSLQKEYPAQYWLLFWGLLVSSAGISLIWPFLTIYLREKLDLPLTTVASLITLSSVATLVASLIAGPIMDRFGRKIIMVASLFLSAVTFVLMSFASTLPQFIILMLLRGAFTPLYSVAADAMVADLIEPDRRVEAYSLLRIVNNVGIALGPAVGGFITSSSYSTAFNLGGASLLIFALLVLFTIQETAPLRAAAAVESTLSGGGYLSIFKDRFFVSFCGAFTFSGMMSALVFVLLSVYVKENFGIPESQFGFLMTTNALVVVLFQFAVSRISNRHPPLRVLATGALVYAVGVGSIALGRGFFAFMLSIIVLTFGELLIAPTATTLVSQIAPAHLRGSYMGVFSLTVGVARGLGPIYGGVLNDKISPAAIWYGGLVVGLIAAVWYYRLYQIRRKQKQAVMVSAQTTSGGAS</sequence>
<feature type="transmembrane region" description="Helical" evidence="7">
    <location>
        <begin position="255"/>
        <end position="273"/>
    </location>
</feature>
<evidence type="ECO:0000256" key="4">
    <source>
        <dbReference type="ARBA" id="ARBA00022692"/>
    </source>
</evidence>
<comment type="subcellular location">
    <subcellularLocation>
        <location evidence="1">Cell membrane</location>
        <topology evidence="1">Multi-pass membrane protein</topology>
    </subcellularLocation>
</comment>
<keyword evidence="4 7" id="KW-0812">Transmembrane</keyword>
<keyword evidence="6 7" id="KW-0472">Membrane</keyword>
<evidence type="ECO:0000256" key="1">
    <source>
        <dbReference type="ARBA" id="ARBA00004651"/>
    </source>
</evidence>
<accession>A0A0P6XJS6</accession>
<evidence type="ECO:0000313" key="10">
    <source>
        <dbReference type="Proteomes" id="UP000050417"/>
    </source>
</evidence>
<feature type="transmembrane region" description="Helical" evidence="7">
    <location>
        <begin position="373"/>
        <end position="390"/>
    </location>
</feature>
<dbReference type="InterPro" id="IPR050171">
    <property type="entry name" value="MFS_Transporters"/>
</dbReference>
<feature type="transmembrane region" description="Helical" evidence="7">
    <location>
        <begin position="169"/>
        <end position="189"/>
    </location>
</feature>
<feature type="transmembrane region" description="Helical" evidence="7">
    <location>
        <begin position="49"/>
        <end position="69"/>
    </location>
</feature>
<proteinExistence type="predicted"/>
<feature type="transmembrane region" description="Helical" evidence="7">
    <location>
        <begin position="285"/>
        <end position="302"/>
    </location>
</feature>